<name>A0A1G9WPY4_9PROT</name>
<dbReference type="Pfam" id="PF16859">
    <property type="entry name" value="TetR_C_11"/>
    <property type="match status" value="1"/>
</dbReference>
<keyword evidence="1" id="KW-0805">Transcription regulation</keyword>
<evidence type="ECO:0000256" key="2">
    <source>
        <dbReference type="ARBA" id="ARBA00023125"/>
    </source>
</evidence>
<organism evidence="6 7">
    <name type="scientific">Maricaulis salignorans</name>
    <dbReference type="NCBI Taxonomy" id="144026"/>
    <lineage>
        <taxon>Bacteria</taxon>
        <taxon>Pseudomonadati</taxon>
        <taxon>Pseudomonadota</taxon>
        <taxon>Alphaproteobacteria</taxon>
        <taxon>Maricaulales</taxon>
        <taxon>Maricaulaceae</taxon>
        <taxon>Maricaulis</taxon>
    </lineage>
</organism>
<reference evidence="6 7" key="1">
    <citation type="submission" date="2016-10" db="EMBL/GenBank/DDBJ databases">
        <authorList>
            <person name="de Groot N.N."/>
        </authorList>
    </citation>
    <scope>NUCLEOTIDE SEQUENCE [LARGE SCALE GENOMIC DNA]</scope>
    <source>
        <strain evidence="6 7">DSM 16077</strain>
    </source>
</reference>
<dbReference type="Pfam" id="PF00440">
    <property type="entry name" value="TetR_N"/>
    <property type="match status" value="1"/>
</dbReference>
<proteinExistence type="predicted"/>
<dbReference type="SUPFAM" id="SSF46689">
    <property type="entry name" value="Homeodomain-like"/>
    <property type="match status" value="1"/>
</dbReference>
<dbReference type="STRING" id="144026.SAMN04488568_12629"/>
<dbReference type="RefSeq" id="WP_091771876.1">
    <property type="nucleotide sequence ID" value="NZ_FNHG01000026.1"/>
</dbReference>
<gene>
    <name evidence="6" type="ORF">SAMN04488568_12629</name>
</gene>
<dbReference type="InterPro" id="IPR050109">
    <property type="entry name" value="HTH-type_TetR-like_transc_reg"/>
</dbReference>
<dbReference type="GO" id="GO:0003700">
    <property type="term" value="F:DNA-binding transcription factor activity"/>
    <property type="evidence" value="ECO:0007669"/>
    <property type="project" value="TreeGrafter"/>
</dbReference>
<dbReference type="EMBL" id="FNHG01000026">
    <property type="protein sequence ID" value="SDM86311.1"/>
    <property type="molecule type" value="Genomic_DNA"/>
</dbReference>
<feature type="DNA-binding region" description="H-T-H motif" evidence="4">
    <location>
        <begin position="35"/>
        <end position="54"/>
    </location>
</feature>
<dbReference type="InterPro" id="IPR001647">
    <property type="entry name" value="HTH_TetR"/>
</dbReference>
<dbReference type="SUPFAM" id="SSF48498">
    <property type="entry name" value="Tetracyclin repressor-like, C-terminal domain"/>
    <property type="match status" value="1"/>
</dbReference>
<keyword evidence="2 4" id="KW-0238">DNA-binding</keyword>
<feature type="domain" description="HTH tetR-type" evidence="5">
    <location>
        <begin position="12"/>
        <end position="72"/>
    </location>
</feature>
<evidence type="ECO:0000256" key="4">
    <source>
        <dbReference type="PROSITE-ProRule" id="PRU00335"/>
    </source>
</evidence>
<evidence type="ECO:0000313" key="7">
    <source>
        <dbReference type="Proteomes" id="UP000199759"/>
    </source>
</evidence>
<dbReference type="GO" id="GO:0000976">
    <property type="term" value="F:transcription cis-regulatory region binding"/>
    <property type="evidence" value="ECO:0007669"/>
    <property type="project" value="TreeGrafter"/>
</dbReference>
<evidence type="ECO:0000256" key="3">
    <source>
        <dbReference type="ARBA" id="ARBA00023163"/>
    </source>
</evidence>
<dbReference type="Gene3D" id="1.10.357.10">
    <property type="entry name" value="Tetracycline Repressor, domain 2"/>
    <property type="match status" value="1"/>
</dbReference>
<dbReference type="PRINTS" id="PR00455">
    <property type="entry name" value="HTHTETR"/>
</dbReference>
<evidence type="ECO:0000259" key="5">
    <source>
        <dbReference type="PROSITE" id="PS50977"/>
    </source>
</evidence>
<dbReference type="InterPro" id="IPR036271">
    <property type="entry name" value="Tet_transcr_reg_TetR-rel_C_sf"/>
</dbReference>
<dbReference type="PANTHER" id="PTHR30055:SF223">
    <property type="entry name" value="HTH-TYPE TRANSCRIPTIONAL REGULATOR UIDR"/>
    <property type="match status" value="1"/>
</dbReference>
<dbReference type="InterPro" id="IPR009057">
    <property type="entry name" value="Homeodomain-like_sf"/>
</dbReference>
<dbReference type="InterPro" id="IPR011075">
    <property type="entry name" value="TetR_C"/>
</dbReference>
<keyword evidence="3" id="KW-0804">Transcription</keyword>
<dbReference type="PANTHER" id="PTHR30055">
    <property type="entry name" value="HTH-TYPE TRANSCRIPTIONAL REGULATOR RUTR"/>
    <property type="match status" value="1"/>
</dbReference>
<keyword evidence="7" id="KW-1185">Reference proteome</keyword>
<dbReference type="PROSITE" id="PS50977">
    <property type="entry name" value="HTH_TETR_2"/>
    <property type="match status" value="1"/>
</dbReference>
<dbReference type="OrthoDB" id="8478851at2"/>
<sequence length="214" mass="23216">MTRTPRHRRRPEARPEEILTAALAIFAEQGFAAARVEDIARRAGLSKGAVYLYFPSKEAMLNALVEQSAGALARTVEQHVAQIAAADPEAALRGLLRILFAAVSSPEVSAAPRLVLTEAHRFPELANFYREHVLDVMRRAMGALLAAAVETGVFRDVDTDAFMRIIAGPGLAQMALTTIFDLKPDRLTDPGDLADAIADILLYGLKPRLESANT</sequence>
<dbReference type="FunFam" id="1.10.10.60:FF:000141">
    <property type="entry name" value="TetR family transcriptional regulator"/>
    <property type="match status" value="1"/>
</dbReference>
<protein>
    <submittedName>
        <fullName evidence="6">DNA-binding transcriptional regulator, AcrR family</fullName>
    </submittedName>
</protein>
<evidence type="ECO:0000313" key="6">
    <source>
        <dbReference type="EMBL" id="SDM86311.1"/>
    </source>
</evidence>
<evidence type="ECO:0000256" key="1">
    <source>
        <dbReference type="ARBA" id="ARBA00023015"/>
    </source>
</evidence>
<dbReference type="AlphaFoldDB" id="A0A1G9WPY4"/>
<accession>A0A1G9WPY4</accession>
<dbReference type="Proteomes" id="UP000199759">
    <property type="component" value="Unassembled WGS sequence"/>
</dbReference>